<evidence type="ECO:0000313" key="3">
    <source>
        <dbReference type="EMBL" id="CAC5404533.1"/>
    </source>
</evidence>
<dbReference type="PROSITE" id="PS50236">
    <property type="entry name" value="CHCR"/>
    <property type="match status" value="1"/>
</dbReference>
<feature type="region of interest" description="Disordered" evidence="2">
    <location>
        <begin position="184"/>
        <end position="207"/>
    </location>
</feature>
<feature type="compositionally biased region" description="Basic and acidic residues" evidence="2">
    <location>
        <begin position="184"/>
        <end position="194"/>
    </location>
</feature>
<dbReference type="PANTHER" id="PTHR10292">
    <property type="entry name" value="CLATHRIN HEAVY CHAIN RELATED"/>
    <property type="match status" value="1"/>
</dbReference>
<dbReference type="AlphaFoldDB" id="A0A6J8D725"/>
<feature type="repeat" description="CHCR" evidence="1">
    <location>
        <begin position="1"/>
        <end position="66"/>
    </location>
</feature>
<dbReference type="GO" id="GO:0071439">
    <property type="term" value="C:clathrin complex"/>
    <property type="evidence" value="ECO:0007669"/>
    <property type="project" value="TreeGrafter"/>
</dbReference>
<name>A0A6J8D725_MYTCO</name>
<evidence type="ECO:0000256" key="1">
    <source>
        <dbReference type="PROSITE-ProRule" id="PRU01006"/>
    </source>
</evidence>
<dbReference type="Proteomes" id="UP000507470">
    <property type="component" value="Unassembled WGS sequence"/>
</dbReference>
<protein>
    <submittedName>
        <fullName evidence="3">CLTC</fullName>
    </submittedName>
</protein>
<dbReference type="EMBL" id="CACVKT020006969">
    <property type="protein sequence ID" value="CAC5404533.1"/>
    <property type="molecule type" value="Genomic_DNA"/>
</dbReference>
<keyword evidence="4" id="KW-1185">Reference proteome</keyword>
<proteinExistence type="predicted"/>
<feature type="region of interest" description="Disordered" evidence="2">
    <location>
        <begin position="38"/>
        <end position="68"/>
    </location>
</feature>
<evidence type="ECO:0000256" key="2">
    <source>
        <dbReference type="SAM" id="MobiDB-lite"/>
    </source>
</evidence>
<evidence type="ECO:0000313" key="4">
    <source>
        <dbReference type="Proteomes" id="UP000507470"/>
    </source>
</evidence>
<reference evidence="3 4" key="1">
    <citation type="submission" date="2020-06" db="EMBL/GenBank/DDBJ databases">
        <authorList>
            <person name="Li R."/>
            <person name="Bekaert M."/>
        </authorList>
    </citation>
    <scope>NUCLEOTIDE SEQUENCE [LARGE SCALE GENOMIC DNA]</scope>
    <source>
        <strain evidence="4">wild</strain>
    </source>
</reference>
<dbReference type="Gene3D" id="1.25.40.10">
    <property type="entry name" value="Tetratricopeptide repeat domain"/>
    <property type="match status" value="1"/>
</dbReference>
<gene>
    <name evidence="3" type="ORF">MCOR_38312</name>
</gene>
<sequence length="207" mass="23894">MFEAAKLLYNNVSNFDRLAITLVHLKEYQAAVDGARKANSTRTWEEGPNGKPLAGQGATSGEPQEEDLSMDNDLFDEMYGYEEEMEGFRKSVILSLIWMNHDYFDSKILAKAQAEYKYYKMLEREWKQQKKGEVLEGTVAQFKELPKTRPIYTVITTILDQARNTDHAKAAAGEYVKLRNMEHKMAQKQTPKDIDLDDRDPNSMQKR</sequence>
<dbReference type="InterPro" id="IPR016024">
    <property type="entry name" value="ARM-type_fold"/>
</dbReference>
<dbReference type="GO" id="GO:0032051">
    <property type="term" value="F:clathrin light chain binding"/>
    <property type="evidence" value="ECO:0007669"/>
    <property type="project" value="TreeGrafter"/>
</dbReference>
<dbReference type="GO" id="GO:0006886">
    <property type="term" value="P:intracellular protein transport"/>
    <property type="evidence" value="ECO:0007669"/>
    <property type="project" value="UniProtKB-UniRule"/>
</dbReference>
<dbReference type="SUPFAM" id="SSF48371">
    <property type="entry name" value="ARM repeat"/>
    <property type="match status" value="1"/>
</dbReference>
<accession>A0A6J8D725</accession>
<organism evidence="3 4">
    <name type="scientific">Mytilus coruscus</name>
    <name type="common">Sea mussel</name>
    <dbReference type="NCBI Taxonomy" id="42192"/>
    <lineage>
        <taxon>Eukaryota</taxon>
        <taxon>Metazoa</taxon>
        <taxon>Spiralia</taxon>
        <taxon>Lophotrochozoa</taxon>
        <taxon>Mollusca</taxon>
        <taxon>Bivalvia</taxon>
        <taxon>Autobranchia</taxon>
        <taxon>Pteriomorphia</taxon>
        <taxon>Mytilida</taxon>
        <taxon>Mytiloidea</taxon>
        <taxon>Mytilidae</taxon>
        <taxon>Mytilinae</taxon>
        <taxon>Mytilus</taxon>
    </lineage>
</organism>
<dbReference type="GO" id="GO:0045334">
    <property type="term" value="C:clathrin-coated endocytic vesicle"/>
    <property type="evidence" value="ECO:0007669"/>
    <property type="project" value="TreeGrafter"/>
</dbReference>
<dbReference type="GO" id="GO:0006898">
    <property type="term" value="P:receptor-mediated endocytosis"/>
    <property type="evidence" value="ECO:0007669"/>
    <property type="project" value="TreeGrafter"/>
</dbReference>
<dbReference type="InterPro" id="IPR000547">
    <property type="entry name" value="Clathrin_H-chain/VPS_repeat"/>
</dbReference>
<dbReference type="InterPro" id="IPR011990">
    <property type="entry name" value="TPR-like_helical_dom_sf"/>
</dbReference>
<dbReference type="PANTHER" id="PTHR10292:SF1">
    <property type="entry name" value="CLATHRIN HEAVY CHAIN"/>
    <property type="match status" value="1"/>
</dbReference>
<dbReference type="OrthoDB" id="2113814at2759"/>